<reference evidence="1 2" key="1">
    <citation type="submission" date="2023-03" db="EMBL/GenBank/DDBJ databases">
        <title>Thalassotalea loyana LMG 22536T draft genome sequence.</title>
        <authorList>
            <person name="Sawabe T."/>
        </authorList>
    </citation>
    <scope>NUCLEOTIDE SEQUENCE [LARGE SCALE GENOMIC DNA]</scope>
    <source>
        <strain evidence="1 2">LMG 22536</strain>
    </source>
</reference>
<dbReference type="PANTHER" id="PTHR13061">
    <property type="entry name" value="DYNACTIN SUBUNIT P25"/>
    <property type="match status" value="1"/>
</dbReference>
<dbReference type="SUPFAM" id="SSF51161">
    <property type="entry name" value="Trimeric LpxA-like enzymes"/>
    <property type="match status" value="1"/>
</dbReference>
<evidence type="ECO:0000313" key="2">
    <source>
        <dbReference type="Proteomes" id="UP001157134"/>
    </source>
</evidence>
<dbReference type="InterPro" id="IPR050484">
    <property type="entry name" value="Transf_Hexapept/Carb_Anhydrase"/>
</dbReference>
<dbReference type="PANTHER" id="PTHR13061:SF56">
    <property type="entry name" value="PROTEIN YRDA"/>
    <property type="match status" value="1"/>
</dbReference>
<gene>
    <name evidence="1" type="ORF">tloyanaT_22710</name>
</gene>
<organism evidence="1 2">
    <name type="scientific">Thalassotalea loyana</name>
    <dbReference type="NCBI Taxonomy" id="280483"/>
    <lineage>
        <taxon>Bacteria</taxon>
        <taxon>Pseudomonadati</taxon>
        <taxon>Pseudomonadota</taxon>
        <taxon>Gammaproteobacteria</taxon>
        <taxon>Alteromonadales</taxon>
        <taxon>Colwelliaceae</taxon>
        <taxon>Thalassotalea</taxon>
    </lineage>
</organism>
<evidence type="ECO:0000313" key="1">
    <source>
        <dbReference type="EMBL" id="GLX86018.1"/>
    </source>
</evidence>
<dbReference type="CDD" id="cd04645">
    <property type="entry name" value="LbH_gamma_CA_like"/>
    <property type="match status" value="1"/>
</dbReference>
<protein>
    <submittedName>
        <fullName evidence="1">Gamma carbonic anhydrase family protein</fullName>
    </submittedName>
</protein>
<dbReference type="InterPro" id="IPR047324">
    <property type="entry name" value="LbH_gamma_CA-like"/>
</dbReference>
<dbReference type="Gene3D" id="2.160.10.10">
    <property type="entry name" value="Hexapeptide repeat proteins"/>
    <property type="match status" value="1"/>
</dbReference>
<proteinExistence type="predicted"/>
<dbReference type="RefSeq" id="WP_284298653.1">
    <property type="nucleotide sequence ID" value="NZ_BSSV01000005.1"/>
</dbReference>
<sequence length="178" mass="19143">MENNIRPFKGILPTIGVNTYIDSSSIVVGDITIGNDSSIWPLVAMRGDVNKVTIGHRTNVQDGSVLHVTRKSDTNPDGNPLIIGNDVTIGHKCMLHGCTLGNRILVGMGAIIMDGAIVQDDVFIGAGTLVPPNKILESGFLYVGNPMKKARTLKPEEQAFLAKSAENYVILKNDYLKG</sequence>
<keyword evidence="2" id="KW-1185">Reference proteome</keyword>
<accession>A0ABQ6HD53</accession>
<dbReference type="Proteomes" id="UP001157134">
    <property type="component" value="Unassembled WGS sequence"/>
</dbReference>
<name>A0ABQ6HD53_9GAMM</name>
<comment type="caution">
    <text evidence="1">The sequence shown here is derived from an EMBL/GenBank/DDBJ whole genome shotgun (WGS) entry which is preliminary data.</text>
</comment>
<dbReference type="InterPro" id="IPR011004">
    <property type="entry name" value="Trimer_LpxA-like_sf"/>
</dbReference>
<dbReference type="EMBL" id="BSSV01000005">
    <property type="protein sequence ID" value="GLX86018.1"/>
    <property type="molecule type" value="Genomic_DNA"/>
</dbReference>